<keyword evidence="3" id="KW-1185">Reference proteome</keyword>
<dbReference type="EMBL" id="JARKIK010000055">
    <property type="protein sequence ID" value="KAK8733042.1"/>
    <property type="molecule type" value="Genomic_DNA"/>
</dbReference>
<gene>
    <name evidence="2" type="ORF">OTU49_006731</name>
</gene>
<accession>A0AAW0WN12</accession>
<proteinExistence type="predicted"/>
<name>A0AAW0WN12_CHEQU</name>
<protein>
    <submittedName>
        <fullName evidence="2">Uncharacterized protein</fullName>
    </submittedName>
</protein>
<reference evidence="2 3" key="1">
    <citation type="journal article" date="2024" name="BMC Genomics">
        <title>Genome assembly of redclaw crayfish (Cherax quadricarinatus) provides insights into its immune adaptation and hypoxia tolerance.</title>
        <authorList>
            <person name="Liu Z."/>
            <person name="Zheng J."/>
            <person name="Li H."/>
            <person name="Fang K."/>
            <person name="Wang S."/>
            <person name="He J."/>
            <person name="Zhou D."/>
            <person name="Weng S."/>
            <person name="Chi M."/>
            <person name="Gu Z."/>
            <person name="He J."/>
            <person name="Li F."/>
            <person name="Wang M."/>
        </authorList>
    </citation>
    <scope>NUCLEOTIDE SEQUENCE [LARGE SCALE GENOMIC DNA]</scope>
    <source>
        <strain evidence="2">ZL_2023a</strain>
    </source>
</reference>
<evidence type="ECO:0000313" key="3">
    <source>
        <dbReference type="Proteomes" id="UP001445076"/>
    </source>
</evidence>
<evidence type="ECO:0000256" key="1">
    <source>
        <dbReference type="SAM" id="MobiDB-lite"/>
    </source>
</evidence>
<dbReference type="PANTHER" id="PTHR31389:SF4">
    <property type="entry name" value="LD39211P"/>
    <property type="match status" value="1"/>
</dbReference>
<dbReference type="Proteomes" id="UP001445076">
    <property type="component" value="Unassembled WGS sequence"/>
</dbReference>
<feature type="region of interest" description="Disordered" evidence="1">
    <location>
        <begin position="171"/>
        <end position="193"/>
    </location>
</feature>
<sequence length="241" mass="26904">QELLVRAGAVLWLDAGVRLADESQDTTDLMVDWSEMALKSEGVLTWPLPNPALLPSAALTHPNMFTFFNTKKHNYDFQQMGDAGTLMVYNTAGVHHHLMKPWVSCALTHNCISPIGAQDTGCRYDKKPLFRYSGCHHYDASAFNVALGVMFSYDTRPYLAASSPFTRVSRKPQQELDEMPGEEGTNTSIREISSRKYSGKRTVKIVSLDSSRSSSSFRLNHQNAMTNIGNRVLAKDDVKLE</sequence>
<feature type="non-terminal residue" evidence="2">
    <location>
        <position position="241"/>
    </location>
</feature>
<dbReference type="AlphaFoldDB" id="A0AAW0WN12"/>
<organism evidence="2 3">
    <name type="scientific">Cherax quadricarinatus</name>
    <name type="common">Australian red claw crayfish</name>
    <dbReference type="NCBI Taxonomy" id="27406"/>
    <lineage>
        <taxon>Eukaryota</taxon>
        <taxon>Metazoa</taxon>
        <taxon>Ecdysozoa</taxon>
        <taxon>Arthropoda</taxon>
        <taxon>Crustacea</taxon>
        <taxon>Multicrustacea</taxon>
        <taxon>Malacostraca</taxon>
        <taxon>Eumalacostraca</taxon>
        <taxon>Eucarida</taxon>
        <taxon>Decapoda</taxon>
        <taxon>Pleocyemata</taxon>
        <taxon>Astacidea</taxon>
        <taxon>Parastacoidea</taxon>
        <taxon>Parastacidae</taxon>
        <taxon>Cherax</taxon>
    </lineage>
</organism>
<comment type="caution">
    <text evidence="2">The sequence shown here is derived from an EMBL/GenBank/DDBJ whole genome shotgun (WGS) entry which is preliminary data.</text>
</comment>
<feature type="non-terminal residue" evidence="2">
    <location>
        <position position="1"/>
    </location>
</feature>
<dbReference type="PANTHER" id="PTHR31389">
    <property type="entry name" value="LD39211P"/>
    <property type="match status" value="1"/>
</dbReference>
<evidence type="ECO:0000313" key="2">
    <source>
        <dbReference type="EMBL" id="KAK8733042.1"/>
    </source>
</evidence>